<keyword evidence="3" id="KW-0479">Metal-binding</keyword>
<comment type="domain">
    <text evidence="9">The twin CX3C motif contains 4 conserved Cys residues that form 2 disulfide bonds in the mitochondrial intermembrane space.</text>
</comment>
<dbReference type="SUPFAM" id="SSF144122">
    <property type="entry name" value="Tim10-like"/>
    <property type="match status" value="1"/>
</dbReference>
<evidence type="ECO:0000256" key="3">
    <source>
        <dbReference type="ARBA" id="ARBA00022723"/>
    </source>
</evidence>
<comment type="subcellular location">
    <subcellularLocation>
        <location evidence="9">Mitochondrion inner membrane</location>
        <topology evidence="9">Peripheral membrane protein</topology>
        <orientation evidence="9">Intermembrane side</orientation>
    </subcellularLocation>
</comment>
<dbReference type="OrthoDB" id="274922at2759"/>
<protein>
    <recommendedName>
        <fullName evidence="9">Mitochondrial import inner membrane translocase subunit</fullName>
    </recommendedName>
</protein>
<dbReference type="PANTHER" id="PTHR11038:SF16">
    <property type="entry name" value="MITOCHONDRIAL IMPORT INNER MEMBRANE TRANSLOCASE SUBUNIT TIM10"/>
    <property type="match status" value="1"/>
</dbReference>
<organism evidence="11 12">
    <name type="scientific">Seminavis robusta</name>
    <dbReference type="NCBI Taxonomy" id="568900"/>
    <lineage>
        <taxon>Eukaryota</taxon>
        <taxon>Sar</taxon>
        <taxon>Stramenopiles</taxon>
        <taxon>Ochrophyta</taxon>
        <taxon>Bacillariophyta</taxon>
        <taxon>Bacillariophyceae</taxon>
        <taxon>Bacillariophycidae</taxon>
        <taxon>Naviculales</taxon>
        <taxon>Naviculaceae</taxon>
        <taxon>Seminavis</taxon>
    </lineage>
</organism>
<accession>A0A9N8DWW5</accession>
<evidence type="ECO:0000259" key="10">
    <source>
        <dbReference type="Pfam" id="PF02953"/>
    </source>
</evidence>
<reference evidence="11" key="1">
    <citation type="submission" date="2020-06" db="EMBL/GenBank/DDBJ databases">
        <authorList>
            <consortium name="Plant Systems Biology data submission"/>
        </authorList>
    </citation>
    <scope>NUCLEOTIDE SEQUENCE</scope>
    <source>
        <strain evidence="11">D6</strain>
    </source>
</reference>
<keyword evidence="2 9" id="KW-0813">Transport</keyword>
<dbReference type="EMBL" id="CAICTM010000354">
    <property type="protein sequence ID" value="CAB9508649.1"/>
    <property type="molecule type" value="Genomic_DNA"/>
</dbReference>
<dbReference type="PANTHER" id="PTHR11038">
    <property type="entry name" value="MITOCHONDRIAL IMPORT INNER MEMBRANE TRANSLOCASE SUBUNIT TIM10"/>
    <property type="match status" value="1"/>
</dbReference>
<comment type="caution">
    <text evidence="11">The sequence shown here is derived from an EMBL/GenBank/DDBJ whole genome shotgun (WGS) entry which is preliminary data.</text>
</comment>
<evidence type="ECO:0000256" key="5">
    <source>
        <dbReference type="ARBA" id="ARBA00022927"/>
    </source>
</evidence>
<keyword evidence="6 9" id="KW-0811">Translocation</keyword>
<proteinExistence type="inferred from homology"/>
<dbReference type="GO" id="GO:0046872">
    <property type="term" value="F:metal ion binding"/>
    <property type="evidence" value="ECO:0007669"/>
    <property type="project" value="UniProtKB-KW"/>
</dbReference>
<keyword evidence="5 9" id="KW-0653">Protein transport</keyword>
<feature type="domain" description="Tim10-like" evidence="10">
    <location>
        <begin position="21"/>
        <end position="80"/>
    </location>
</feature>
<keyword evidence="9" id="KW-0143">Chaperone</keyword>
<evidence type="ECO:0000256" key="9">
    <source>
        <dbReference type="RuleBase" id="RU367043"/>
    </source>
</evidence>
<dbReference type="InterPro" id="IPR004217">
    <property type="entry name" value="Tim10-like"/>
</dbReference>
<evidence type="ECO:0000256" key="7">
    <source>
        <dbReference type="ARBA" id="ARBA00023128"/>
    </source>
</evidence>
<dbReference type="Proteomes" id="UP001153069">
    <property type="component" value="Unassembled WGS sequence"/>
</dbReference>
<dbReference type="InterPro" id="IPR035427">
    <property type="entry name" value="Tim10-like_dom_sf"/>
</dbReference>
<dbReference type="GO" id="GO:0015031">
    <property type="term" value="P:protein transport"/>
    <property type="evidence" value="ECO:0007669"/>
    <property type="project" value="UniProtKB-KW"/>
</dbReference>
<evidence type="ECO:0000313" key="11">
    <source>
        <dbReference type="EMBL" id="CAB9508649.1"/>
    </source>
</evidence>
<keyword evidence="8 9" id="KW-1015">Disulfide bond</keyword>
<keyword evidence="7 9" id="KW-0496">Mitochondrion</keyword>
<dbReference type="Pfam" id="PF02953">
    <property type="entry name" value="zf-Tim10_DDP"/>
    <property type="match status" value="1"/>
</dbReference>
<keyword evidence="9" id="KW-0472">Membrane</keyword>
<dbReference type="GO" id="GO:0005743">
    <property type="term" value="C:mitochondrial inner membrane"/>
    <property type="evidence" value="ECO:0007669"/>
    <property type="project" value="UniProtKB-SubCell"/>
</dbReference>
<evidence type="ECO:0000313" key="12">
    <source>
        <dbReference type="Proteomes" id="UP001153069"/>
    </source>
</evidence>
<sequence>MNFFGGGEPQKPAGPDPLFAATTEMEMYTDLFNKLTASCFSKCASKKHKEPDLSLGEMSCADRCVSKYLEAQQKIGIVLQQANESQAQQQQQMMSMQQTMAGRK</sequence>
<gene>
    <name evidence="11" type="ORF">SEMRO_355_G125010.1</name>
</gene>
<comment type="similarity">
    <text evidence="1 9">Belongs to the small Tim family.</text>
</comment>
<evidence type="ECO:0000256" key="8">
    <source>
        <dbReference type="ARBA" id="ARBA00023157"/>
    </source>
</evidence>
<dbReference type="GO" id="GO:0045039">
    <property type="term" value="P:protein insertion into mitochondrial inner membrane"/>
    <property type="evidence" value="ECO:0007669"/>
    <property type="project" value="UniProtKB-ARBA"/>
</dbReference>
<evidence type="ECO:0000256" key="6">
    <source>
        <dbReference type="ARBA" id="ARBA00023010"/>
    </source>
</evidence>
<comment type="function">
    <text evidence="9">Mitochondrial intermembrane chaperone that participates in the import and insertion of some multi-pass transmembrane proteins into the mitochondrial inner membrane. Also required for the transfer of beta-barrel precursors from the TOM complex to the sorting and assembly machinery (SAM complex) of the outer membrane. Acts as a chaperone-like protein that protects the hydrophobic precursors from aggregation and guide them through the mitochondrial intermembrane space.</text>
</comment>
<name>A0A9N8DWW5_9STRA</name>
<dbReference type="AlphaFoldDB" id="A0A9N8DWW5"/>
<evidence type="ECO:0000256" key="2">
    <source>
        <dbReference type="ARBA" id="ARBA00022448"/>
    </source>
</evidence>
<keyword evidence="12" id="KW-1185">Reference proteome</keyword>
<dbReference type="Gene3D" id="1.10.287.810">
    <property type="entry name" value="Mitochondrial import inner membrane translocase subunit tim13 like domains"/>
    <property type="match status" value="1"/>
</dbReference>
<evidence type="ECO:0000256" key="1">
    <source>
        <dbReference type="ARBA" id="ARBA00006720"/>
    </source>
</evidence>
<evidence type="ECO:0000256" key="4">
    <source>
        <dbReference type="ARBA" id="ARBA00022833"/>
    </source>
</evidence>
<keyword evidence="4" id="KW-0862">Zinc</keyword>
<comment type="subunit">
    <text evidence="9">Heterohexamer.</text>
</comment>
<keyword evidence="9" id="KW-0999">Mitochondrion inner membrane</keyword>